<evidence type="ECO:0000313" key="10">
    <source>
        <dbReference type="EMBL" id="OAE23148.1"/>
    </source>
</evidence>
<dbReference type="AlphaFoldDB" id="A0A176VQG2"/>
<dbReference type="PANTHER" id="PTHR47944:SF4">
    <property type="entry name" value="OS09G0441700 PROTEIN"/>
    <property type="match status" value="1"/>
</dbReference>
<comment type="cofactor">
    <cofactor evidence="1 8">
        <name>heme</name>
        <dbReference type="ChEBI" id="CHEBI:30413"/>
    </cofactor>
</comment>
<keyword evidence="11" id="KW-1185">Reference proteome</keyword>
<evidence type="ECO:0000256" key="5">
    <source>
        <dbReference type="ARBA" id="ARBA00023002"/>
    </source>
</evidence>
<dbReference type="GO" id="GO:0016705">
    <property type="term" value="F:oxidoreductase activity, acting on paired donors, with incorporation or reduction of molecular oxygen"/>
    <property type="evidence" value="ECO:0007669"/>
    <property type="project" value="InterPro"/>
</dbReference>
<dbReference type="Gene3D" id="1.10.630.10">
    <property type="entry name" value="Cytochrome P450"/>
    <property type="match status" value="1"/>
</dbReference>
<evidence type="ECO:0000256" key="8">
    <source>
        <dbReference type="PIRSR" id="PIRSR602401-1"/>
    </source>
</evidence>
<dbReference type="GO" id="GO:0020037">
    <property type="term" value="F:heme binding"/>
    <property type="evidence" value="ECO:0007669"/>
    <property type="project" value="InterPro"/>
</dbReference>
<name>A0A176VQG2_MARPO</name>
<accession>A0A176VQG2</accession>
<evidence type="ECO:0008006" key="12">
    <source>
        <dbReference type="Google" id="ProtNLM"/>
    </source>
</evidence>
<reference evidence="10" key="1">
    <citation type="submission" date="2016-03" db="EMBL/GenBank/DDBJ databases">
        <title>Mechanisms controlling the formation of the plant cell surface in tip-growing cells are functionally conserved among land plants.</title>
        <authorList>
            <person name="Honkanen S."/>
            <person name="Jones V.A."/>
            <person name="Morieri G."/>
            <person name="Champion C."/>
            <person name="Hetherington A.J."/>
            <person name="Kelly S."/>
            <person name="Saint-Marcoux D."/>
            <person name="Proust H."/>
            <person name="Prescott H."/>
            <person name="Dolan L."/>
        </authorList>
    </citation>
    <scope>NUCLEOTIDE SEQUENCE [LARGE SCALE GENOMIC DNA]</scope>
    <source>
        <tissue evidence="10">Whole gametophyte</tissue>
    </source>
</reference>
<comment type="similarity">
    <text evidence="2 9">Belongs to the cytochrome P450 family.</text>
</comment>
<evidence type="ECO:0000256" key="6">
    <source>
        <dbReference type="ARBA" id="ARBA00023004"/>
    </source>
</evidence>
<gene>
    <name evidence="10" type="ORF">AXG93_1953s1080</name>
</gene>
<evidence type="ECO:0000256" key="3">
    <source>
        <dbReference type="ARBA" id="ARBA00022617"/>
    </source>
</evidence>
<dbReference type="Pfam" id="PF00067">
    <property type="entry name" value="p450"/>
    <property type="match status" value="1"/>
</dbReference>
<comment type="caution">
    <text evidence="10">The sequence shown here is derived from an EMBL/GenBank/DDBJ whole genome shotgun (WGS) entry which is preliminary data.</text>
</comment>
<dbReference type="PANTHER" id="PTHR47944">
    <property type="entry name" value="CYTOCHROME P450 98A9"/>
    <property type="match status" value="1"/>
</dbReference>
<dbReference type="InterPro" id="IPR036396">
    <property type="entry name" value="Cyt_P450_sf"/>
</dbReference>
<feature type="binding site" description="axial binding residue" evidence="8">
    <location>
        <position position="474"/>
    </location>
    <ligand>
        <name>heme</name>
        <dbReference type="ChEBI" id="CHEBI:30413"/>
    </ligand>
    <ligandPart>
        <name>Fe</name>
        <dbReference type="ChEBI" id="CHEBI:18248"/>
    </ligandPart>
</feature>
<dbReference type="InterPro" id="IPR001128">
    <property type="entry name" value="Cyt_P450"/>
</dbReference>
<evidence type="ECO:0000313" key="11">
    <source>
        <dbReference type="Proteomes" id="UP000077202"/>
    </source>
</evidence>
<dbReference type="FunFam" id="1.10.630.10:FF:000126">
    <property type="entry name" value="Predicted protein"/>
    <property type="match status" value="1"/>
</dbReference>
<dbReference type="PRINTS" id="PR00385">
    <property type="entry name" value="P450"/>
</dbReference>
<evidence type="ECO:0000256" key="2">
    <source>
        <dbReference type="ARBA" id="ARBA00010617"/>
    </source>
</evidence>
<sequence>MKWSIVLASTCTVLTSFSVAQFLLWIKGNRLPRHGKLPPGPPSWGPLVGNLPQFRTSMRTPHVRAQELAKTYGPVMRVQMGGKVLIFISDPKIADRCFKDNDHNFANRPSIAAQKYLLYGGDHPSLAPIGDFWRSARKLYTTELLSGKKLQEFQVVRSEEMGQAVQDIYEASARDASINMHDLFTKLFTNVITRMTMSRRFFNSANSAAKTLNETDSEAGSGNAELNDSMGNEWQQLIDSNHELMTRLLLEDVSPALAWVDILTGVRPRMQNSFARMDRLLQKVVDDHKAELSSREKDSENLDFIDVLLMLRDSSKTQFLSDRTIKAFSLDTIGAASETSTVTSEWALSELLTNPEVMDKAREEVDSVVGKDRTVLESDLPNMPYIRALVNESLRLHPPLPWLVPHTNLMDCTLEDYNIPANSILMFQVWAMQRDPLLWERALEFDPSRFLNSDMDVKGMHTGLMPFGAGRRMCPGYNLGLTVLQYTLARLIHSFDWSTTDPQVPLDMTEKFGLTSLRRASVLHAKARPRLPHHLYTT</sequence>
<dbReference type="PROSITE" id="PS00086">
    <property type="entry name" value="CYTOCHROME_P450"/>
    <property type="match status" value="1"/>
</dbReference>
<keyword evidence="5 9" id="KW-0560">Oxidoreductase</keyword>
<evidence type="ECO:0000256" key="9">
    <source>
        <dbReference type="RuleBase" id="RU000461"/>
    </source>
</evidence>
<dbReference type="PRINTS" id="PR00463">
    <property type="entry name" value="EP450I"/>
</dbReference>
<dbReference type="CDD" id="cd20618">
    <property type="entry name" value="CYP71_clan"/>
    <property type="match status" value="1"/>
</dbReference>
<evidence type="ECO:0000256" key="4">
    <source>
        <dbReference type="ARBA" id="ARBA00022723"/>
    </source>
</evidence>
<keyword evidence="6 8" id="KW-0408">Iron</keyword>
<dbReference type="Proteomes" id="UP000077202">
    <property type="component" value="Unassembled WGS sequence"/>
</dbReference>
<dbReference type="InterPro" id="IPR017972">
    <property type="entry name" value="Cyt_P450_CS"/>
</dbReference>
<organism evidence="10 11">
    <name type="scientific">Marchantia polymorpha subsp. ruderalis</name>
    <dbReference type="NCBI Taxonomy" id="1480154"/>
    <lineage>
        <taxon>Eukaryota</taxon>
        <taxon>Viridiplantae</taxon>
        <taxon>Streptophyta</taxon>
        <taxon>Embryophyta</taxon>
        <taxon>Marchantiophyta</taxon>
        <taxon>Marchantiopsida</taxon>
        <taxon>Marchantiidae</taxon>
        <taxon>Marchantiales</taxon>
        <taxon>Marchantiaceae</taxon>
        <taxon>Marchantia</taxon>
    </lineage>
</organism>
<keyword evidence="7 9" id="KW-0503">Monooxygenase</keyword>
<keyword evidence="4 8" id="KW-0479">Metal-binding</keyword>
<proteinExistence type="inferred from homology"/>
<keyword evidence="3 8" id="KW-0349">Heme</keyword>
<dbReference type="SUPFAM" id="SSF48264">
    <property type="entry name" value="Cytochrome P450"/>
    <property type="match status" value="1"/>
</dbReference>
<dbReference type="GO" id="GO:0044550">
    <property type="term" value="P:secondary metabolite biosynthetic process"/>
    <property type="evidence" value="ECO:0007669"/>
    <property type="project" value="UniProtKB-ARBA"/>
</dbReference>
<dbReference type="GO" id="GO:0005506">
    <property type="term" value="F:iron ion binding"/>
    <property type="evidence" value="ECO:0007669"/>
    <property type="project" value="InterPro"/>
</dbReference>
<dbReference type="InterPro" id="IPR002401">
    <property type="entry name" value="Cyt_P450_E_grp-I"/>
</dbReference>
<dbReference type="GO" id="GO:0004497">
    <property type="term" value="F:monooxygenase activity"/>
    <property type="evidence" value="ECO:0007669"/>
    <property type="project" value="UniProtKB-KW"/>
</dbReference>
<evidence type="ECO:0000256" key="7">
    <source>
        <dbReference type="ARBA" id="ARBA00023033"/>
    </source>
</evidence>
<dbReference type="EMBL" id="LVLJ01002920">
    <property type="protein sequence ID" value="OAE23148.1"/>
    <property type="molecule type" value="Genomic_DNA"/>
</dbReference>
<protein>
    <recommendedName>
        <fullName evidence="12">Cytochrome P450</fullName>
    </recommendedName>
</protein>
<evidence type="ECO:0000256" key="1">
    <source>
        <dbReference type="ARBA" id="ARBA00001971"/>
    </source>
</evidence>